<dbReference type="PROSITE" id="PS51760">
    <property type="entry name" value="GH10_2"/>
    <property type="match status" value="1"/>
</dbReference>
<dbReference type="InterPro" id="IPR001000">
    <property type="entry name" value="GH10_dom"/>
</dbReference>
<dbReference type="InterPro" id="IPR017853">
    <property type="entry name" value="GH"/>
</dbReference>
<protein>
    <recommendedName>
        <fullName evidence="9">Beta-xylanase</fullName>
        <ecNumber evidence="9">3.2.1.8</ecNumber>
    </recommendedName>
</protein>
<proteinExistence type="inferred from homology"/>
<evidence type="ECO:0000256" key="8">
    <source>
        <dbReference type="ARBA" id="ARBA00023326"/>
    </source>
</evidence>
<dbReference type="Pfam" id="PF00331">
    <property type="entry name" value="Glyco_hydro_10"/>
    <property type="match status" value="1"/>
</dbReference>
<evidence type="ECO:0000259" key="10">
    <source>
        <dbReference type="PROSITE" id="PS51760"/>
    </source>
</evidence>
<dbReference type="EMBL" id="NKHD01000001">
    <property type="protein sequence ID" value="OXT09575.1"/>
    <property type="molecule type" value="Genomic_DNA"/>
</dbReference>
<reference evidence="11 12" key="1">
    <citation type="submission" date="2017-06" db="EMBL/GenBank/DDBJ databases">
        <title>Isolation and characterization of a thermophilic and butanogenic Thermoanaerobacterium thermosaccharolyticum M5 capable of efficient degradation of hemicellulose.</title>
        <authorList>
            <person name="Xin F."/>
            <person name="Jiang Y."/>
        </authorList>
    </citation>
    <scope>NUCLEOTIDE SEQUENCE [LARGE SCALE GENOMIC DNA]</scope>
    <source>
        <strain evidence="11 12">M5</strain>
    </source>
</reference>
<evidence type="ECO:0000256" key="7">
    <source>
        <dbReference type="ARBA" id="ARBA00023295"/>
    </source>
</evidence>
<keyword evidence="4" id="KW-0732">Signal</keyword>
<dbReference type="SUPFAM" id="SSF51445">
    <property type="entry name" value="(Trans)glycosidases"/>
    <property type="match status" value="1"/>
</dbReference>
<dbReference type="GO" id="GO:0045493">
    <property type="term" value="P:xylan catabolic process"/>
    <property type="evidence" value="ECO:0007669"/>
    <property type="project" value="UniProtKB-KW"/>
</dbReference>
<keyword evidence="5 9" id="KW-0378">Hydrolase</keyword>
<keyword evidence="7 9" id="KW-0326">Glycosidase</keyword>
<dbReference type="InterPro" id="IPR044846">
    <property type="entry name" value="GH10"/>
</dbReference>
<dbReference type="PRINTS" id="PR00134">
    <property type="entry name" value="GLHYDRLASE10"/>
</dbReference>
<evidence type="ECO:0000256" key="3">
    <source>
        <dbReference type="ARBA" id="ARBA00022651"/>
    </source>
</evidence>
<keyword evidence="3 11" id="KW-0858">Xylan degradation</keyword>
<comment type="similarity">
    <text evidence="2 9">Belongs to the glycosyl hydrolase 10 (cellulase F) family.</text>
</comment>
<evidence type="ECO:0000256" key="1">
    <source>
        <dbReference type="ARBA" id="ARBA00000681"/>
    </source>
</evidence>
<comment type="caution">
    <text evidence="11">The sequence shown here is derived from an EMBL/GenBank/DDBJ whole genome shotgun (WGS) entry which is preliminary data.</text>
</comment>
<sequence length="413" mass="47697">MNADAADKLKHRKGIAKIKLVKKDGSPIKDAEVAVSQVKHKFLFGCGAFDSLPLANGELKENDKEKIEDRFEKFFDLFNYATIPFYWGRFEPEKGKPDTNRLKKASEWLVSKGCLVKGHPLCWHTVTAPWLLDMNNEDILKAQLSRIKREVSDFKGLVNIWDVINEVVIMPIFDKYDNGITRICKELGRIRLVKEVFNEAKKANPEAVLLINDFNTSISYEILIEGCLEAGIPIDAIGIQSHMHQGYWGVEKTLEVLERFSHFNIPLHFTENTLLSGHLMPPEIEDLNDYQIRDWPSTPDGEERQAMEIVQHYKTLFSHPMVESITWWNFCDENAWLGAPAGLLRRDNSCKPSYYELKKLIKDEWWTHPTRLVTSNTGEFEFTGFLGEYELVISDKRFYFTLDKNSTTIEITI</sequence>
<keyword evidence="8 9" id="KW-0624">Polysaccharide degradation</keyword>
<name>A0A231VMS5_THETR</name>
<feature type="domain" description="GH10" evidence="10">
    <location>
        <begin position="61"/>
        <end position="360"/>
    </location>
</feature>
<keyword evidence="6 9" id="KW-0119">Carbohydrate metabolism</keyword>
<dbReference type="EC" id="3.2.1.8" evidence="9"/>
<evidence type="ECO:0000256" key="2">
    <source>
        <dbReference type="ARBA" id="ARBA00007495"/>
    </source>
</evidence>
<dbReference type="RefSeq" id="WP_094043097.1">
    <property type="nucleotide sequence ID" value="NZ_NKHD01000001.1"/>
</dbReference>
<evidence type="ECO:0000313" key="12">
    <source>
        <dbReference type="Proteomes" id="UP000215301"/>
    </source>
</evidence>
<accession>A0A231VMS5</accession>
<dbReference type="Proteomes" id="UP000215301">
    <property type="component" value="Unassembled WGS sequence"/>
</dbReference>
<gene>
    <name evidence="11" type="ORF">CE561_00110</name>
</gene>
<evidence type="ECO:0000256" key="5">
    <source>
        <dbReference type="ARBA" id="ARBA00022801"/>
    </source>
</evidence>
<evidence type="ECO:0000313" key="11">
    <source>
        <dbReference type="EMBL" id="OXT09575.1"/>
    </source>
</evidence>
<evidence type="ECO:0000256" key="6">
    <source>
        <dbReference type="ARBA" id="ARBA00023277"/>
    </source>
</evidence>
<evidence type="ECO:0000256" key="9">
    <source>
        <dbReference type="RuleBase" id="RU361174"/>
    </source>
</evidence>
<dbReference type="AlphaFoldDB" id="A0A231VMS5"/>
<comment type="catalytic activity">
    <reaction evidence="1 9">
        <text>Endohydrolysis of (1-&gt;4)-beta-D-xylosidic linkages in xylans.</text>
        <dbReference type="EC" id="3.2.1.8"/>
    </reaction>
</comment>
<evidence type="ECO:0000256" key="4">
    <source>
        <dbReference type="ARBA" id="ARBA00022729"/>
    </source>
</evidence>
<dbReference type="GO" id="GO:0031176">
    <property type="term" value="F:endo-1,4-beta-xylanase activity"/>
    <property type="evidence" value="ECO:0007669"/>
    <property type="project" value="UniProtKB-EC"/>
</dbReference>
<dbReference type="PANTHER" id="PTHR31490:SF88">
    <property type="entry name" value="BETA-XYLANASE"/>
    <property type="match status" value="1"/>
</dbReference>
<dbReference type="Gene3D" id="3.20.20.80">
    <property type="entry name" value="Glycosidases"/>
    <property type="match status" value="1"/>
</dbReference>
<dbReference type="SMART" id="SM00633">
    <property type="entry name" value="Glyco_10"/>
    <property type="match status" value="1"/>
</dbReference>
<organism evidence="11 12">
    <name type="scientific">Thermoanaerobacterium thermosaccharolyticum</name>
    <name type="common">Clostridium thermosaccharolyticum</name>
    <dbReference type="NCBI Taxonomy" id="1517"/>
    <lineage>
        <taxon>Bacteria</taxon>
        <taxon>Bacillati</taxon>
        <taxon>Bacillota</taxon>
        <taxon>Clostridia</taxon>
        <taxon>Thermoanaerobacterales</taxon>
        <taxon>Thermoanaerobacteraceae</taxon>
        <taxon>Thermoanaerobacterium</taxon>
    </lineage>
</organism>
<dbReference type="PANTHER" id="PTHR31490">
    <property type="entry name" value="GLYCOSYL HYDROLASE"/>
    <property type="match status" value="1"/>
</dbReference>